<comment type="catalytic activity">
    <reaction evidence="17">
        <text>L-threonyl-[protein] + ATP = O-phospho-L-threonyl-[protein] + ADP + H(+)</text>
        <dbReference type="Rhea" id="RHEA:46608"/>
        <dbReference type="Rhea" id="RHEA-COMP:11060"/>
        <dbReference type="Rhea" id="RHEA-COMP:11605"/>
        <dbReference type="ChEBI" id="CHEBI:15378"/>
        <dbReference type="ChEBI" id="CHEBI:30013"/>
        <dbReference type="ChEBI" id="CHEBI:30616"/>
        <dbReference type="ChEBI" id="CHEBI:61977"/>
        <dbReference type="ChEBI" id="CHEBI:456216"/>
        <dbReference type="EC" id="2.7.11.1"/>
    </reaction>
</comment>
<dbReference type="GO" id="GO:0016020">
    <property type="term" value="C:membrane"/>
    <property type="evidence" value="ECO:0007669"/>
    <property type="project" value="UniProtKB-SubCell"/>
</dbReference>
<keyword evidence="3" id="KW-0723">Serine/threonine-protein kinase</keyword>
<dbReference type="Gramene" id="TraesCLE_scaffold_014782_01G000200.1">
    <property type="protein sequence ID" value="TraesCLE_scaffold_014782_01G000200.1"/>
    <property type="gene ID" value="TraesCLE_scaffold_014782_01G000200"/>
</dbReference>
<evidence type="ECO:0000259" key="22">
    <source>
        <dbReference type="PROSITE" id="PS50927"/>
    </source>
</evidence>
<dbReference type="SUPFAM" id="SSF51110">
    <property type="entry name" value="alpha-D-mannose-specific plant lectins"/>
    <property type="match status" value="2"/>
</dbReference>
<dbReference type="STRING" id="4565.A0A3B6TJD0"/>
<dbReference type="GO" id="GO:0051707">
    <property type="term" value="P:response to other organism"/>
    <property type="evidence" value="ECO:0007669"/>
    <property type="project" value="UniProtKB-ARBA"/>
</dbReference>
<dbReference type="GO" id="GO:0004672">
    <property type="term" value="F:protein kinase activity"/>
    <property type="evidence" value="ECO:0000318"/>
    <property type="project" value="GO_Central"/>
</dbReference>
<comment type="subcellular location">
    <subcellularLocation>
        <location evidence="1">Membrane</location>
        <topology evidence="1">Single-pass type I membrane protein</topology>
    </subcellularLocation>
</comment>
<keyword evidence="10" id="KW-0418">Kinase</keyword>
<evidence type="ECO:0000256" key="4">
    <source>
        <dbReference type="ARBA" id="ARBA00022536"/>
    </source>
</evidence>
<keyword evidence="8" id="KW-0430">Lectin</keyword>
<dbReference type="AlphaFoldDB" id="A0A3B6TJD0"/>
<dbReference type="GO" id="GO:0004674">
    <property type="term" value="F:protein serine/threonine kinase activity"/>
    <property type="evidence" value="ECO:0007669"/>
    <property type="project" value="UniProtKB-KW"/>
</dbReference>
<evidence type="ECO:0000256" key="16">
    <source>
        <dbReference type="ARBA" id="ARBA00023180"/>
    </source>
</evidence>
<evidence type="ECO:0000256" key="20">
    <source>
        <dbReference type="SAM" id="Phobius"/>
    </source>
</evidence>
<dbReference type="Gramene" id="TraesCAD_scaffold_016711_01G000200.1">
    <property type="protein sequence ID" value="TraesCAD_scaffold_016711_01G000200.1"/>
    <property type="gene ID" value="TraesCAD_scaffold_016711_01G000200"/>
</dbReference>
<evidence type="ECO:0000313" key="24">
    <source>
        <dbReference type="Proteomes" id="UP000019116"/>
    </source>
</evidence>
<evidence type="ECO:0000256" key="11">
    <source>
        <dbReference type="ARBA" id="ARBA00022840"/>
    </source>
</evidence>
<evidence type="ECO:0000256" key="12">
    <source>
        <dbReference type="ARBA" id="ARBA00022989"/>
    </source>
</evidence>
<keyword evidence="14" id="KW-1015">Disulfide bond</keyword>
<evidence type="ECO:0000313" key="23">
    <source>
        <dbReference type="EnsemblPlants" id="TraesCS7D02G059400.1.cds1"/>
    </source>
</evidence>
<dbReference type="Gramene" id="TraesCS7D02G059400.1">
    <property type="protein sequence ID" value="TraesCS7D02G059400.1.cds1"/>
    <property type="gene ID" value="TraesCS7D02G059400"/>
</dbReference>
<keyword evidence="6 20" id="KW-0812">Transmembrane</keyword>
<dbReference type="Gene3D" id="3.30.200.20">
    <property type="entry name" value="Phosphorylase Kinase, domain 1"/>
    <property type="match status" value="1"/>
</dbReference>
<dbReference type="InterPro" id="IPR036426">
    <property type="entry name" value="Bulb-type_lectin_dom_sf"/>
</dbReference>
<dbReference type="GO" id="GO:0005524">
    <property type="term" value="F:ATP binding"/>
    <property type="evidence" value="ECO:0007669"/>
    <property type="project" value="UniProtKB-UniRule"/>
</dbReference>
<evidence type="ECO:0000256" key="5">
    <source>
        <dbReference type="ARBA" id="ARBA00022679"/>
    </source>
</evidence>
<dbReference type="Pfam" id="PF00069">
    <property type="entry name" value="Pkinase"/>
    <property type="match status" value="1"/>
</dbReference>
<dbReference type="Gramene" id="TraesWEE_scaffold_014660_01G000200.1">
    <property type="protein sequence ID" value="TraesWEE_scaffold_014660_01G000200.1"/>
    <property type="gene ID" value="TraesWEE_scaffold_014660_01G000200"/>
</dbReference>
<dbReference type="SMR" id="A0A3B6TJD0"/>
<dbReference type="GO" id="GO:0030246">
    <property type="term" value="F:carbohydrate binding"/>
    <property type="evidence" value="ECO:0007669"/>
    <property type="project" value="UniProtKB-KW"/>
</dbReference>
<feature type="transmembrane region" description="Helical" evidence="20">
    <location>
        <begin position="448"/>
        <end position="471"/>
    </location>
</feature>
<reference evidence="23" key="1">
    <citation type="submission" date="2018-08" db="EMBL/GenBank/DDBJ databases">
        <authorList>
            <person name="Rossello M."/>
        </authorList>
    </citation>
    <scope>NUCLEOTIDE SEQUENCE [LARGE SCALE GENOMIC DNA]</scope>
    <source>
        <strain evidence="23">cv. Chinese Spring</strain>
    </source>
</reference>
<accession>A0A3B6TJD0</accession>
<dbReference type="InterPro" id="IPR051343">
    <property type="entry name" value="G-type_lectin_kinases/EP1-like"/>
</dbReference>
<protein>
    <recommendedName>
        <fullName evidence="2">non-specific serine/threonine protein kinase</fullName>
        <ecNumber evidence="2">2.7.11.1</ecNumber>
    </recommendedName>
</protein>
<keyword evidence="11 19" id="KW-0067">ATP-binding</keyword>
<dbReference type="SMART" id="SM00220">
    <property type="entry name" value="S_TKc"/>
    <property type="match status" value="1"/>
</dbReference>
<keyword evidence="12 20" id="KW-1133">Transmembrane helix</keyword>
<dbReference type="Pfam" id="PF01453">
    <property type="entry name" value="B_lectin"/>
    <property type="match status" value="1"/>
</dbReference>
<organism evidence="23">
    <name type="scientific">Triticum aestivum</name>
    <name type="common">Wheat</name>
    <dbReference type="NCBI Taxonomy" id="4565"/>
    <lineage>
        <taxon>Eukaryota</taxon>
        <taxon>Viridiplantae</taxon>
        <taxon>Streptophyta</taxon>
        <taxon>Embryophyta</taxon>
        <taxon>Tracheophyta</taxon>
        <taxon>Spermatophyta</taxon>
        <taxon>Magnoliopsida</taxon>
        <taxon>Liliopsida</taxon>
        <taxon>Poales</taxon>
        <taxon>Poaceae</taxon>
        <taxon>BOP clade</taxon>
        <taxon>Pooideae</taxon>
        <taxon>Triticodae</taxon>
        <taxon>Triticeae</taxon>
        <taxon>Triticinae</taxon>
        <taxon>Triticum</taxon>
    </lineage>
</organism>
<evidence type="ECO:0000259" key="21">
    <source>
        <dbReference type="PROSITE" id="PS50011"/>
    </source>
</evidence>
<sequence length="681" mass="74447">MPPHIFPVYLVLVLYATSMSIMVMRASTNETMIPLGSSINTSTTKSWFSSSGRFAFGFYPDGEAFAIGVRLVSGDTSIIAWTANRDDPPISLGSITLGYSGILQWSRTPLTPGTQRNPISDSSTPATSAAMLNTGNFVLYDMNRTIIWSTFDSPTGTLLPGQNLRPGAQLFASVSGNNRARGKYYLNNQLDGNLVLYPAGTIDSDSAYWSTVTSNKGLLLTLSLDPNGTLWMFDRKTSYTKALFQTNQSLSASTAVENYYRLTFDADGILRLYSHVFLSLGSKPTTKVQWQVPGSDRCLVNGVCGPNSFCQLTVTGETSCTCLPGFEFLSTNQSTLGCWRTLPDSGCAKNSSSSDEGTRVMSTMVEVKNTTWAENAYAVLPETASIEDCKLHCLSDCACEISMFSDSYCSKLMVPIRYGRNSGSNSTLFVKVYTYHAIQKNKIAGAGAMFISGVSLVVLSLVVLSGSVLLICRYKPSLRYMRAPQLEDYMVDGDSVGLQSYSFGDIDVATNGFSQVLGRGAYGTVFKGVLANMNKEIAVKRLEKMAEDEQREFHREVRAIARTHHRNLLRLLGFCIEGTCRLLVYEYMPNGSLASLLFNSDAPPSWSKRVAIALDVARGLQYLHEEIQNPIIHCDIKPENILIDSSGIAKIADFGLAKLLIGNQSNTLTGVRGMRGYLAQE</sequence>
<evidence type="ECO:0000256" key="19">
    <source>
        <dbReference type="PROSITE-ProRule" id="PRU10141"/>
    </source>
</evidence>
<dbReference type="PROSITE" id="PS00107">
    <property type="entry name" value="PROTEIN_KINASE_ATP"/>
    <property type="match status" value="1"/>
</dbReference>
<name>A0A3B6TJD0_WHEAT</name>
<dbReference type="Gramene" id="TraesROB_scaffold_098152_01G000100.1">
    <property type="protein sequence ID" value="TraesROB_scaffold_098152_01G000100.1"/>
    <property type="gene ID" value="TraesROB_scaffold_098152_01G000100"/>
</dbReference>
<dbReference type="FunFam" id="2.90.10.10:FF:000026">
    <property type="entry name" value="Serine/threonine-protein kinase"/>
    <property type="match status" value="1"/>
</dbReference>
<evidence type="ECO:0000256" key="14">
    <source>
        <dbReference type="ARBA" id="ARBA00023157"/>
    </source>
</evidence>
<evidence type="ECO:0000256" key="3">
    <source>
        <dbReference type="ARBA" id="ARBA00022527"/>
    </source>
</evidence>
<dbReference type="PANTHER" id="PTHR47976:SF82">
    <property type="entry name" value="RECEPTOR-LIKE SERINE_THREONINE-PROTEIN KINASE"/>
    <property type="match status" value="1"/>
</dbReference>
<dbReference type="InterPro" id="IPR001480">
    <property type="entry name" value="Bulb-type_lectin_dom"/>
</dbReference>
<dbReference type="OrthoDB" id="758220at2759"/>
<dbReference type="Gramene" id="TraesRN7D0100137900.1">
    <property type="protein sequence ID" value="TraesRN7D0100137900.1"/>
    <property type="gene ID" value="TraesRN7D0100137900"/>
</dbReference>
<evidence type="ECO:0000256" key="10">
    <source>
        <dbReference type="ARBA" id="ARBA00022777"/>
    </source>
</evidence>
<dbReference type="FunFam" id="2.90.10.30:FF:000001">
    <property type="entry name" value="Serine/threonine-protein kinase"/>
    <property type="match status" value="1"/>
</dbReference>
<dbReference type="Gramene" id="TraesCS7D03G0134100.1">
    <property type="protein sequence ID" value="TraesCS7D03G0134100.1.CDS1"/>
    <property type="gene ID" value="TraesCS7D03G0134100"/>
</dbReference>
<dbReference type="InterPro" id="IPR017441">
    <property type="entry name" value="Protein_kinase_ATP_BS"/>
</dbReference>
<feature type="transmembrane region" description="Helical" evidence="20">
    <location>
        <begin position="6"/>
        <end position="24"/>
    </location>
</feature>
<dbReference type="Gene3D" id="1.10.510.10">
    <property type="entry name" value="Transferase(Phosphotransferase) domain 1"/>
    <property type="match status" value="1"/>
</dbReference>
<dbReference type="OMA" id="IMVMRAS"/>
<evidence type="ECO:0000256" key="13">
    <source>
        <dbReference type="ARBA" id="ARBA00023136"/>
    </source>
</evidence>
<dbReference type="EC" id="2.7.11.1" evidence="2"/>
<keyword evidence="13 20" id="KW-0472">Membrane</keyword>
<dbReference type="Gene3D" id="2.90.10.10">
    <property type="entry name" value="Bulb-type lectin domain"/>
    <property type="match status" value="2"/>
</dbReference>
<dbReference type="FunFam" id="1.10.510.10:FF:001023">
    <property type="entry name" value="Os07g0541700 protein"/>
    <property type="match status" value="1"/>
</dbReference>
<keyword evidence="24" id="KW-1185">Reference proteome</keyword>
<dbReference type="PROSITE" id="PS00108">
    <property type="entry name" value="PROTEIN_KINASE_ST"/>
    <property type="match status" value="1"/>
</dbReference>
<reference evidence="23" key="2">
    <citation type="submission" date="2018-10" db="UniProtKB">
        <authorList>
            <consortium name="EnsemblPlants"/>
        </authorList>
    </citation>
    <scope>IDENTIFICATION</scope>
</reference>
<feature type="binding site" evidence="19">
    <location>
        <position position="540"/>
    </location>
    <ligand>
        <name>ATP</name>
        <dbReference type="ChEBI" id="CHEBI:30616"/>
    </ligand>
</feature>
<dbReference type="InterPro" id="IPR008271">
    <property type="entry name" value="Ser/Thr_kinase_AS"/>
</dbReference>
<evidence type="ECO:0000256" key="2">
    <source>
        <dbReference type="ARBA" id="ARBA00012513"/>
    </source>
</evidence>
<gene>
    <name evidence="23" type="primary">LOC123168731</name>
</gene>
<keyword evidence="5" id="KW-0808">Transferase</keyword>
<dbReference type="PROSITE" id="PS50011">
    <property type="entry name" value="PROTEIN_KINASE_DOM"/>
    <property type="match status" value="1"/>
</dbReference>
<evidence type="ECO:0000256" key="18">
    <source>
        <dbReference type="ARBA" id="ARBA00048679"/>
    </source>
</evidence>
<dbReference type="Gramene" id="TraesKAR7D01G0025800.1">
    <property type="protein sequence ID" value="cds.TraesKAR7D01G0025800.1"/>
    <property type="gene ID" value="TraesKAR7D01G0025800"/>
</dbReference>
<evidence type="ECO:0000256" key="7">
    <source>
        <dbReference type="ARBA" id="ARBA00022729"/>
    </source>
</evidence>
<keyword evidence="9 19" id="KW-0547">Nucleotide-binding</keyword>
<dbReference type="FunFam" id="3.30.200.20:FF:000059">
    <property type="entry name" value="S-receptor-like serine/threonine-protein kinase"/>
    <property type="match status" value="1"/>
</dbReference>
<comment type="catalytic activity">
    <reaction evidence="18">
        <text>L-seryl-[protein] + ATP = O-phospho-L-seryl-[protein] + ADP + H(+)</text>
        <dbReference type="Rhea" id="RHEA:17989"/>
        <dbReference type="Rhea" id="RHEA-COMP:9863"/>
        <dbReference type="Rhea" id="RHEA-COMP:11604"/>
        <dbReference type="ChEBI" id="CHEBI:15378"/>
        <dbReference type="ChEBI" id="CHEBI:29999"/>
        <dbReference type="ChEBI" id="CHEBI:30616"/>
        <dbReference type="ChEBI" id="CHEBI:83421"/>
        <dbReference type="ChEBI" id="CHEBI:456216"/>
        <dbReference type="EC" id="2.7.11.1"/>
    </reaction>
</comment>
<evidence type="ECO:0000256" key="6">
    <source>
        <dbReference type="ARBA" id="ARBA00022692"/>
    </source>
</evidence>
<feature type="domain" description="Protein kinase" evidence="21">
    <location>
        <begin position="511"/>
        <end position="681"/>
    </location>
</feature>
<dbReference type="Proteomes" id="UP000019116">
    <property type="component" value="Chromosome 7D"/>
</dbReference>
<proteinExistence type="predicted"/>
<keyword evidence="7" id="KW-0732">Signal</keyword>
<evidence type="ECO:0000256" key="8">
    <source>
        <dbReference type="ARBA" id="ARBA00022734"/>
    </source>
</evidence>
<keyword evidence="15" id="KW-0675">Receptor</keyword>
<evidence type="ECO:0000256" key="1">
    <source>
        <dbReference type="ARBA" id="ARBA00004479"/>
    </source>
</evidence>
<keyword evidence="16" id="KW-0325">Glycoprotein</keyword>
<feature type="domain" description="Bulb-type lectin" evidence="22">
    <location>
        <begin position="32"/>
        <end position="152"/>
    </location>
</feature>
<dbReference type="EnsemblPlants" id="TraesCS7D02G059400.1">
    <property type="protein sequence ID" value="TraesCS7D02G059400.1.cds1"/>
    <property type="gene ID" value="TraesCS7D02G059400"/>
</dbReference>
<dbReference type="InterPro" id="IPR000719">
    <property type="entry name" value="Prot_kinase_dom"/>
</dbReference>
<dbReference type="SUPFAM" id="SSF56112">
    <property type="entry name" value="Protein kinase-like (PK-like)"/>
    <property type="match status" value="1"/>
</dbReference>
<keyword evidence="4" id="KW-0245">EGF-like domain</keyword>
<dbReference type="PROSITE" id="PS50927">
    <property type="entry name" value="BULB_LECTIN"/>
    <property type="match status" value="1"/>
</dbReference>
<dbReference type="InterPro" id="IPR011009">
    <property type="entry name" value="Kinase-like_dom_sf"/>
</dbReference>
<dbReference type="PANTHER" id="PTHR47976">
    <property type="entry name" value="G-TYPE LECTIN S-RECEPTOR-LIKE SERINE/THREONINE-PROTEIN KINASE SD2-5"/>
    <property type="match status" value="1"/>
</dbReference>
<evidence type="ECO:0000256" key="17">
    <source>
        <dbReference type="ARBA" id="ARBA00047899"/>
    </source>
</evidence>
<evidence type="ECO:0000256" key="15">
    <source>
        <dbReference type="ARBA" id="ARBA00023170"/>
    </source>
</evidence>
<dbReference type="CDD" id="cd00053">
    <property type="entry name" value="EGF"/>
    <property type="match status" value="1"/>
</dbReference>
<evidence type="ECO:0000256" key="9">
    <source>
        <dbReference type="ARBA" id="ARBA00022741"/>
    </source>
</evidence>